<feature type="signal peptide" evidence="2">
    <location>
        <begin position="1"/>
        <end position="21"/>
    </location>
</feature>
<evidence type="ECO:0000313" key="4">
    <source>
        <dbReference type="Proteomes" id="UP000190648"/>
    </source>
</evidence>
<name>A0A1V4J8M9_PATFA</name>
<evidence type="ECO:0000256" key="2">
    <source>
        <dbReference type="SAM" id="SignalP"/>
    </source>
</evidence>
<organism evidence="3 4">
    <name type="scientific">Patagioenas fasciata monilis</name>
    <dbReference type="NCBI Taxonomy" id="372326"/>
    <lineage>
        <taxon>Eukaryota</taxon>
        <taxon>Metazoa</taxon>
        <taxon>Chordata</taxon>
        <taxon>Craniata</taxon>
        <taxon>Vertebrata</taxon>
        <taxon>Euteleostomi</taxon>
        <taxon>Archelosauria</taxon>
        <taxon>Archosauria</taxon>
        <taxon>Dinosauria</taxon>
        <taxon>Saurischia</taxon>
        <taxon>Theropoda</taxon>
        <taxon>Coelurosauria</taxon>
        <taxon>Aves</taxon>
        <taxon>Neognathae</taxon>
        <taxon>Neoaves</taxon>
        <taxon>Columbimorphae</taxon>
        <taxon>Columbiformes</taxon>
        <taxon>Columbidae</taxon>
        <taxon>Patagioenas</taxon>
    </lineage>
</organism>
<reference evidence="3 4" key="1">
    <citation type="submission" date="2016-02" db="EMBL/GenBank/DDBJ databases">
        <title>Band-tailed pigeon sequencing and assembly.</title>
        <authorList>
            <person name="Soares A.E."/>
            <person name="Novak B.J."/>
            <person name="Rice E.S."/>
            <person name="O'Connell B."/>
            <person name="Chang D."/>
            <person name="Weber S."/>
            <person name="Shapiro B."/>
        </authorList>
    </citation>
    <scope>NUCLEOTIDE SEQUENCE [LARGE SCALE GENOMIC DNA]</scope>
    <source>
        <strain evidence="3">BTP2013</strain>
        <tissue evidence="3">Blood</tissue>
    </source>
</reference>
<feature type="chain" id="PRO_5012595744" evidence="2">
    <location>
        <begin position="22"/>
        <end position="126"/>
    </location>
</feature>
<evidence type="ECO:0000256" key="1">
    <source>
        <dbReference type="SAM" id="MobiDB-lite"/>
    </source>
</evidence>
<proteinExistence type="predicted"/>
<keyword evidence="2" id="KW-0732">Signal</keyword>
<dbReference type="AlphaFoldDB" id="A0A1V4J8M9"/>
<comment type="caution">
    <text evidence="3">The sequence shown here is derived from an EMBL/GenBank/DDBJ whole genome shotgun (WGS) entry which is preliminary data.</text>
</comment>
<gene>
    <name evidence="3" type="ORF">AV530_006937</name>
</gene>
<dbReference type="Proteomes" id="UP000190648">
    <property type="component" value="Unassembled WGS sequence"/>
</dbReference>
<dbReference type="EMBL" id="LSYS01008525">
    <property type="protein sequence ID" value="OPJ68581.1"/>
    <property type="molecule type" value="Genomic_DNA"/>
</dbReference>
<evidence type="ECO:0000313" key="3">
    <source>
        <dbReference type="EMBL" id="OPJ68581.1"/>
    </source>
</evidence>
<keyword evidence="4" id="KW-1185">Reference proteome</keyword>
<feature type="region of interest" description="Disordered" evidence="1">
    <location>
        <begin position="26"/>
        <end position="52"/>
    </location>
</feature>
<sequence>MQFLALFIAILLYTMSRFCHSQAGALGTSPVPGRKERERQDGTSALRGCCQKPSSTEAAGTLRLEEAFGAARAIEESTPSWGCCGWPGSCWDVQQLCMWNEPRVNMKGTCIPTDLQATRKDRQQTE</sequence>
<accession>A0A1V4J8M9</accession>
<protein>
    <submittedName>
        <fullName evidence="3">Uncharacterized protein</fullName>
    </submittedName>
</protein>